<keyword evidence="11" id="KW-1185">Reference proteome</keyword>
<dbReference type="InterPro" id="IPR003738">
    <property type="entry name" value="SRAP"/>
</dbReference>
<keyword evidence="5" id="KW-0190">Covalent protein-DNA linkage</keyword>
<protein>
    <recommendedName>
        <fullName evidence="8">Abasic site processing protein</fullName>
        <ecNumber evidence="8">3.4.-.-</ecNumber>
    </recommendedName>
</protein>
<dbReference type="PANTHER" id="PTHR13604:SF0">
    <property type="entry name" value="ABASIC SITE PROCESSING PROTEIN HMCES"/>
    <property type="match status" value="1"/>
</dbReference>
<evidence type="ECO:0000256" key="6">
    <source>
        <dbReference type="ARBA" id="ARBA00023125"/>
    </source>
</evidence>
<feature type="region of interest" description="Disordered" evidence="9">
    <location>
        <begin position="219"/>
        <end position="242"/>
    </location>
</feature>
<keyword evidence="6" id="KW-0238">DNA-binding</keyword>
<dbReference type="Gene3D" id="3.90.1680.10">
    <property type="entry name" value="SOS response associated peptidase-like"/>
    <property type="match status" value="1"/>
</dbReference>
<dbReference type="RefSeq" id="WP_221031401.1">
    <property type="nucleotide sequence ID" value="NZ_CP139781.1"/>
</dbReference>
<reference evidence="10 11" key="1">
    <citation type="submission" date="2023-12" db="EMBL/GenBank/DDBJ databases">
        <title>Description of an unclassified Opitutus bacterium of Verrucomicrobiota.</title>
        <authorList>
            <person name="Zhang D.-F."/>
        </authorList>
    </citation>
    <scope>NUCLEOTIDE SEQUENCE [LARGE SCALE GENOMIC DNA]</scope>
    <source>
        <strain evidence="10 11">WL0086</strain>
    </source>
</reference>
<keyword evidence="7" id="KW-0456">Lyase</keyword>
<evidence type="ECO:0000256" key="3">
    <source>
        <dbReference type="ARBA" id="ARBA00022763"/>
    </source>
</evidence>
<evidence type="ECO:0000256" key="7">
    <source>
        <dbReference type="ARBA" id="ARBA00023239"/>
    </source>
</evidence>
<dbReference type="Proteomes" id="UP000738431">
    <property type="component" value="Chromosome"/>
</dbReference>
<evidence type="ECO:0000313" key="11">
    <source>
        <dbReference type="Proteomes" id="UP000738431"/>
    </source>
</evidence>
<evidence type="ECO:0000256" key="5">
    <source>
        <dbReference type="ARBA" id="ARBA00023124"/>
    </source>
</evidence>
<sequence>MCSRFTLKLGDAINLSKRLGIPLGQMADGRDRYNIAPATPVTALRRAPNAGGLDLTEATTLRWGLIPHWAREGSAPSAPLINARAETVAQKPSFRTAWRDRQRCVLPCSGFYEWEKQGRERLPWLFARADRGPLAFAGLWDRWTDPIDGTVIESCTVLTTVPNRLLNRIHDRMPVLLDETSAATWLDAQLDDNAAATLLRPFDADRMSATALDPYVNSPARDDPACLTPRGQSPGAQFDLGL</sequence>
<keyword evidence="3" id="KW-0227">DNA damage</keyword>
<evidence type="ECO:0000256" key="9">
    <source>
        <dbReference type="SAM" id="MobiDB-lite"/>
    </source>
</evidence>
<dbReference type="PANTHER" id="PTHR13604">
    <property type="entry name" value="DC12-RELATED"/>
    <property type="match status" value="1"/>
</dbReference>
<evidence type="ECO:0000256" key="4">
    <source>
        <dbReference type="ARBA" id="ARBA00022801"/>
    </source>
</evidence>
<organism evidence="10 11">
    <name type="scientific">Actomonas aquatica</name>
    <dbReference type="NCBI Taxonomy" id="2866162"/>
    <lineage>
        <taxon>Bacteria</taxon>
        <taxon>Pseudomonadati</taxon>
        <taxon>Verrucomicrobiota</taxon>
        <taxon>Opitutia</taxon>
        <taxon>Opitutales</taxon>
        <taxon>Opitutaceae</taxon>
        <taxon>Actomonas</taxon>
    </lineage>
</organism>
<evidence type="ECO:0000256" key="8">
    <source>
        <dbReference type="RuleBase" id="RU364100"/>
    </source>
</evidence>
<keyword evidence="4 8" id="KW-0378">Hydrolase</keyword>
<dbReference type="EMBL" id="CP139781">
    <property type="protein sequence ID" value="WRQ86480.1"/>
    <property type="molecule type" value="Genomic_DNA"/>
</dbReference>
<comment type="similarity">
    <text evidence="1 8">Belongs to the SOS response-associated peptidase family.</text>
</comment>
<name>A0ABZ1C542_9BACT</name>
<dbReference type="EC" id="3.4.-.-" evidence="8"/>
<proteinExistence type="inferred from homology"/>
<evidence type="ECO:0000256" key="2">
    <source>
        <dbReference type="ARBA" id="ARBA00022670"/>
    </source>
</evidence>
<accession>A0ABZ1C542</accession>
<dbReference type="Pfam" id="PF02586">
    <property type="entry name" value="SRAP"/>
    <property type="match status" value="1"/>
</dbReference>
<evidence type="ECO:0000313" key="10">
    <source>
        <dbReference type="EMBL" id="WRQ86480.1"/>
    </source>
</evidence>
<gene>
    <name evidence="10" type="ORF">K1X11_016815</name>
</gene>
<dbReference type="InterPro" id="IPR036590">
    <property type="entry name" value="SRAP-like"/>
</dbReference>
<evidence type="ECO:0000256" key="1">
    <source>
        <dbReference type="ARBA" id="ARBA00008136"/>
    </source>
</evidence>
<dbReference type="SUPFAM" id="SSF143081">
    <property type="entry name" value="BB1717-like"/>
    <property type="match status" value="1"/>
</dbReference>
<keyword evidence="2 8" id="KW-0645">Protease</keyword>